<dbReference type="SUPFAM" id="SSF54001">
    <property type="entry name" value="Cysteine proteinases"/>
    <property type="match status" value="1"/>
</dbReference>
<dbReference type="EMBL" id="QXGM01000002">
    <property type="protein sequence ID" value="RSX54913.1"/>
    <property type="molecule type" value="Genomic_DNA"/>
</dbReference>
<feature type="compositionally biased region" description="Polar residues" evidence="1">
    <location>
        <begin position="126"/>
        <end position="136"/>
    </location>
</feature>
<dbReference type="InterPro" id="IPR007921">
    <property type="entry name" value="CHAP_dom"/>
</dbReference>
<feature type="domain" description="Peptidase C51" evidence="3">
    <location>
        <begin position="193"/>
        <end position="323"/>
    </location>
</feature>
<evidence type="ECO:0000259" key="3">
    <source>
        <dbReference type="PROSITE" id="PS50911"/>
    </source>
</evidence>
<keyword evidence="2" id="KW-0472">Membrane</keyword>
<proteinExistence type="predicted"/>
<comment type="caution">
    <text evidence="4">The sequence shown here is derived from an EMBL/GenBank/DDBJ whole genome shotgun (WGS) entry which is preliminary data.</text>
</comment>
<feature type="region of interest" description="Disordered" evidence="1">
    <location>
        <begin position="1"/>
        <end position="28"/>
    </location>
</feature>
<feature type="region of interest" description="Disordered" evidence="1">
    <location>
        <begin position="126"/>
        <end position="161"/>
    </location>
</feature>
<evidence type="ECO:0000313" key="5">
    <source>
        <dbReference type="Proteomes" id="UP000287609"/>
    </source>
</evidence>
<evidence type="ECO:0000256" key="2">
    <source>
        <dbReference type="SAM" id="Phobius"/>
    </source>
</evidence>
<dbReference type="InterPro" id="IPR038765">
    <property type="entry name" value="Papain-like_cys_pep_sf"/>
</dbReference>
<dbReference type="PROSITE" id="PS50911">
    <property type="entry name" value="CHAP"/>
    <property type="match status" value="1"/>
</dbReference>
<evidence type="ECO:0000313" key="4">
    <source>
        <dbReference type="EMBL" id="RSX54913.1"/>
    </source>
</evidence>
<dbReference type="AlphaFoldDB" id="A0A430FQ03"/>
<sequence length="324" mass="34150">MRHAASKTHRGSAAISRSRSHGAHSAKAVHKMAKVAKSNSRNAQSAVAVLPEVEPALAAKLNEVAPMTRRTLRMQAKAEQRRNTMLSSAALAALVGTAATALALSRANNADHFALADGEATTTTITRVSSEAASRSQTRESLESGIASADEADSNHSDWNLGSSNEVTDLDNLSKSTINNPVVAMRMEHGDSKVAPAGFNPNHESGDYASSSYPYGQCTWWAYTRRAQLGLPTGTAFGDARSWSASAAGLGYWVDHAPRAVGDVVVFGPGQAGASSVYGHVAVVEEVHPDGSIKISESNVKGLGVISDRSFSADEAKQFSYIHY</sequence>
<keyword evidence="2" id="KW-0812">Transmembrane</keyword>
<feature type="compositionally biased region" description="Basic residues" evidence="1">
    <location>
        <begin position="1"/>
        <end position="10"/>
    </location>
</feature>
<dbReference type="Proteomes" id="UP000287609">
    <property type="component" value="Unassembled WGS sequence"/>
</dbReference>
<dbReference type="Pfam" id="PF05257">
    <property type="entry name" value="CHAP"/>
    <property type="match status" value="1"/>
</dbReference>
<protein>
    <submittedName>
        <fullName evidence="4">Amidase</fullName>
    </submittedName>
</protein>
<feature type="transmembrane region" description="Helical" evidence="2">
    <location>
        <begin position="83"/>
        <end position="104"/>
    </location>
</feature>
<dbReference type="Gene3D" id="3.90.1720.10">
    <property type="entry name" value="endopeptidase domain like (from Nostoc punctiforme)"/>
    <property type="match status" value="1"/>
</dbReference>
<evidence type="ECO:0000256" key="1">
    <source>
        <dbReference type="SAM" id="MobiDB-lite"/>
    </source>
</evidence>
<dbReference type="RefSeq" id="WP_125963594.1">
    <property type="nucleotide sequence ID" value="NZ_QXGM01000002.1"/>
</dbReference>
<name>A0A430FQ03_9BIFI</name>
<dbReference type="OrthoDB" id="3240061at2"/>
<keyword evidence="5" id="KW-1185">Reference proteome</keyword>
<organism evidence="4 5">
    <name type="scientific">Bifidobacterium dolichotidis</name>
    <dbReference type="NCBI Taxonomy" id="2306976"/>
    <lineage>
        <taxon>Bacteria</taxon>
        <taxon>Bacillati</taxon>
        <taxon>Actinomycetota</taxon>
        <taxon>Actinomycetes</taxon>
        <taxon>Bifidobacteriales</taxon>
        <taxon>Bifidobacteriaceae</taxon>
        <taxon>Bifidobacterium</taxon>
    </lineage>
</organism>
<feature type="compositionally biased region" description="Basic residues" evidence="1">
    <location>
        <begin position="18"/>
        <end position="28"/>
    </location>
</feature>
<keyword evidence="2" id="KW-1133">Transmembrane helix</keyword>
<reference evidence="4 5" key="1">
    <citation type="submission" date="2018-09" db="EMBL/GenBank/DDBJ databases">
        <title>Characterization of the phylogenetic diversity of five novel species belonging to the genus Bifidobacterium.</title>
        <authorList>
            <person name="Lugli G.A."/>
            <person name="Duranti S."/>
            <person name="Milani C."/>
        </authorList>
    </citation>
    <scope>NUCLEOTIDE SEQUENCE [LARGE SCALE GENOMIC DNA]</scope>
    <source>
        <strain evidence="4 5">2036B</strain>
    </source>
</reference>
<accession>A0A430FQ03</accession>
<gene>
    <name evidence="4" type="ORF">D2E26_0967</name>
</gene>